<dbReference type="Gene3D" id="2.40.70.10">
    <property type="entry name" value="Acid Proteases"/>
    <property type="match status" value="2"/>
</dbReference>
<dbReference type="KEGG" id="hvg:123399005"/>
<dbReference type="InterPro" id="IPR033121">
    <property type="entry name" value="PEPTIDASE_A1"/>
</dbReference>
<dbReference type="GeneID" id="123399005"/>
<dbReference type="Gramene" id="HORVU.MOREX.r3.5HG0521710.1">
    <property type="protein sequence ID" value="HORVU.MOREX.r3.5HG0521710.1.CDS1"/>
    <property type="gene ID" value="HORVU.MOREX.r3.5HG0521710"/>
</dbReference>
<comment type="similarity">
    <text evidence="1">Belongs to the peptidase A1 family.</text>
</comment>
<dbReference type="OMA" id="AMETAYY"/>
<dbReference type="PRINTS" id="PR00792">
    <property type="entry name" value="PEPSIN"/>
</dbReference>
<dbReference type="EnsemblPlants" id="HORVU.MOREX.r3.5HG0521710.1">
    <property type="protein sequence ID" value="HORVU.MOREX.r3.5HG0521710.1.CDS1"/>
    <property type="gene ID" value="HORVU.MOREX.r3.5HG0521710"/>
</dbReference>
<dbReference type="InterPro" id="IPR032799">
    <property type="entry name" value="TAXi_C"/>
</dbReference>
<proteinExistence type="inferred from homology"/>
<evidence type="ECO:0000256" key="5">
    <source>
        <dbReference type="ARBA" id="ARBA00023180"/>
    </source>
</evidence>
<dbReference type="STRING" id="112509.M0XVQ7"/>
<accession>M0XVQ7</accession>
<dbReference type="Pfam" id="PF14541">
    <property type="entry name" value="TAXi_C"/>
    <property type="match status" value="1"/>
</dbReference>
<dbReference type="OrthoDB" id="2747330at2759"/>
<dbReference type="GO" id="GO:0004190">
    <property type="term" value="F:aspartic-type endopeptidase activity"/>
    <property type="evidence" value="ECO:0000318"/>
    <property type="project" value="GO_Central"/>
</dbReference>
<keyword evidence="8" id="KW-1185">Reference proteome</keyword>
<dbReference type="FunFam" id="2.40.70.10:FF:000162">
    <property type="entry name" value="Aspartic proteinase nepenthesin-1"/>
    <property type="match status" value="1"/>
</dbReference>
<dbReference type="InterPro" id="IPR032861">
    <property type="entry name" value="TAXi_N"/>
</dbReference>
<reference evidence="7" key="3">
    <citation type="submission" date="2022-01" db="UniProtKB">
        <authorList>
            <consortium name="EnsemblPlants"/>
        </authorList>
    </citation>
    <scope>IDENTIFICATION</scope>
    <source>
        <strain evidence="7">subsp. vulgare</strain>
    </source>
</reference>
<dbReference type="SUPFAM" id="SSF50630">
    <property type="entry name" value="Acid proteases"/>
    <property type="match status" value="1"/>
</dbReference>
<dbReference type="eggNOG" id="KOG1339">
    <property type="taxonomic scope" value="Eukaryota"/>
</dbReference>
<evidence type="ECO:0000256" key="2">
    <source>
        <dbReference type="ARBA" id="ARBA00022670"/>
    </source>
</evidence>
<dbReference type="GO" id="GO:0005576">
    <property type="term" value="C:extracellular region"/>
    <property type="evidence" value="ECO:0000318"/>
    <property type="project" value="GO_Central"/>
</dbReference>
<dbReference type="GO" id="GO:0006508">
    <property type="term" value="P:proteolysis"/>
    <property type="evidence" value="ECO:0007669"/>
    <property type="project" value="UniProtKB-KW"/>
</dbReference>
<keyword evidence="2" id="KW-0645">Protease</keyword>
<evidence type="ECO:0000256" key="6">
    <source>
        <dbReference type="PIRSR" id="PIRSR601461-1"/>
    </source>
</evidence>
<dbReference type="Gramene" id="HORVU.MOREX.r2.5HG0433650.1">
    <property type="protein sequence ID" value="HORVU.MOREX.r2.5HG0433650.1.CDS.1"/>
    <property type="gene ID" value="HORVU.MOREX.r2.5HG0433650"/>
</dbReference>
<dbReference type="PaxDb" id="4513-MLOC_63490.1"/>
<dbReference type="RefSeq" id="XP_044949376.1">
    <property type="nucleotide sequence ID" value="XM_045093441.1"/>
</dbReference>
<dbReference type="AlphaFoldDB" id="M0XVQ7"/>
<dbReference type="FunFam" id="2.40.70.10:FF:000034">
    <property type="entry name" value="Aspartyl protease family protein"/>
    <property type="match status" value="1"/>
</dbReference>
<dbReference type="InterPro" id="IPR021109">
    <property type="entry name" value="Peptidase_aspartic_dom_sf"/>
</dbReference>
<feature type="active site" evidence="6">
    <location>
        <position position="311"/>
    </location>
</feature>
<dbReference type="InterPro" id="IPR051708">
    <property type="entry name" value="Plant_Aspart_Prot_A1"/>
</dbReference>
<evidence type="ECO:0000313" key="8">
    <source>
        <dbReference type="Proteomes" id="UP000011116"/>
    </source>
</evidence>
<keyword evidence="5" id="KW-0325">Glycoprotein</keyword>
<name>M0XVQ7_HORVV</name>
<organism evidence="7 8">
    <name type="scientific">Hordeum vulgare subsp. vulgare</name>
    <name type="common">Domesticated barley</name>
    <dbReference type="NCBI Taxonomy" id="112509"/>
    <lineage>
        <taxon>Eukaryota</taxon>
        <taxon>Viridiplantae</taxon>
        <taxon>Streptophyta</taxon>
        <taxon>Embryophyta</taxon>
        <taxon>Tracheophyta</taxon>
        <taxon>Spermatophyta</taxon>
        <taxon>Magnoliopsida</taxon>
        <taxon>Liliopsida</taxon>
        <taxon>Poales</taxon>
        <taxon>Poaceae</taxon>
        <taxon>BOP clade</taxon>
        <taxon>Pooideae</taxon>
        <taxon>Triticodae</taxon>
        <taxon>Triticeae</taxon>
        <taxon>Hordeinae</taxon>
        <taxon>Hordeum</taxon>
    </lineage>
</organism>
<reference evidence="8" key="1">
    <citation type="journal article" date="2012" name="Nature">
        <title>A physical, genetic and functional sequence assembly of the barley genome.</title>
        <authorList>
            <consortium name="The International Barley Genome Sequencing Consortium"/>
            <person name="Mayer K.F."/>
            <person name="Waugh R."/>
            <person name="Brown J.W."/>
            <person name="Schulman A."/>
            <person name="Langridge P."/>
            <person name="Platzer M."/>
            <person name="Fincher G.B."/>
            <person name="Muehlbauer G.J."/>
            <person name="Sato K."/>
            <person name="Close T.J."/>
            <person name="Wise R.P."/>
            <person name="Stein N."/>
        </authorList>
    </citation>
    <scope>NUCLEOTIDE SEQUENCE [LARGE SCALE GENOMIC DNA]</scope>
    <source>
        <strain evidence="8">cv. Morex</strain>
    </source>
</reference>
<evidence type="ECO:0000256" key="1">
    <source>
        <dbReference type="ARBA" id="ARBA00007447"/>
    </source>
</evidence>
<dbReference type="FunCoup" id="M0XVQ7">
    <property type="interactions" value="1"/>
</dbReference>
<evidence type="ECO:0000256" key="4">
    <source>
        <dbReference type="ARBA" id="ARBA00022801"/>
    </source>
</evidence>
<dbReference type="InterPro" id="IPR034161">
    <property type="entry name" value="Pepsin-like_plant"/>
</dbReference>
<reference evidence="7" key="2">
    <citation type="submission" date="2020-10" db="EMBL/GenBank/DDBJ databases">
        <authorList>
            <person name="Scholz U."/>
            <person name="Mascher M."/>
            <person name="Fiebig A."/>
        </authorList>
    </citation>
    <scope>NUCLEOTIDE SEQUENCE [LARGE SCALE GENOMIC DNA]</scope>
    <source>
        <strain evidence="7">cv. Morex</strain>
    </source>
</reference>
<protein>
    <submittedName>
        <fullName evidence="7">Uncharacterized protein</fullName>
    </submittedName>
</protein>
<dbReference type="PANTHER" id="PTHR47967">
    <property type="entry name" value="OS07G0603500 PROTEIN-RELATED"/>
    <property type="match status" value="1"/>
</dbReference>
<dbReference type="ExpressionAtlas" id="M0XVQ7">
    <property type="expression patterns" value="baseline"/>
</dbReference>
<sequence length="440" mass="46552">MAAILHLFLPLLCTLATARGSVDFRADLSHPYAGSSLSTDHVTAHAARASKARAARITARLARALGKVGDISTANVPLAPLGDEGHSLTVGVGTPPQPRTLIVDTGSDLIWTQCELSRGRTATQREPPLYDPRKSSSFSFLPCSSRLCQDGQFSGKNCTGNRCMYDELYGSAEADGILASDTFTFGKVSLRLGFGCGALSAGSLVGASGLMGLSPGTMSLISQLSVPRFSYCLTPFAERKTSPMLFGAMADLRKYNTTGPIQTTAILRNPAMDTFYYYVPLVGLSLGTKRLRVPAASLAINPDGTGGTIVDSGSTMAHLAGKAFDAVKKAVLEAVKLPVFNGTVEDYELCFAVPSGVAMAAVKTPPLVLHFDGGAAMALPRDNYFQEPRAGLMCLAVARSPEDLGAPISIIGNVQQQNMHVLFDVHNQKFSFAPTKCHDI</sequence>
<keyword evidence="3" id="KW-0064">Aspartyl protease</keyword>
<dbReference type="SMR" id="M0XVQ7"/>
<dbReference type="CDD" id="cd05476">
    <property type="entry name" value="pepsin_A_like_plant"/>
    <property type="match status" value="1"/>
</dbReference>
<dbReference type="PANTHER" id="PTHR47967:SF48">
    <property type="entry name" value="OS08G0469100 PROTEIN"/>
    <property type="match status" value="1"/>
</dbReference>
<dbReference type="PROSITE" id="PS51767">
    <property type="entry name" value="PEPTIDASE_A1"/>
    <property type="match status" value="1"/>
</dbReference>
<dbReference type="InParanoid" id="M0XVQ7"/>
<dbReference type="Proteomes" id="UP000011116">
    <property type="component" value="Chromosome 5H"/>
</dbReference>
<feature type="active site" evidence="6">
    <location>
        <position position="104"/>
    </location>
</feature>
<evidence type="ECO:0000256" key="3">
    <source>
        <dbReference type="ARBA" id="ARBA00022750"/>
    </source>
</evidence>
<dbReference type="Pfam" id="PF14543">
    <property type="entry name" value="TAXi_N"/>
    <property type="match status" value="1"/>
</dbReference>
<keyword evidence="4" id="KW-0378">Hydrolase</keyword>
<evidence type="ECO:0000313" key="7">
    <source>
        <dbReference type="EnsemblPlants" id="HORVU.MOREX.r3.5HG0521710.1.CDS1"/>
    </source>
</evidence>
<gene>
    <name evidence="7" type="primary">LOC123399005</name>
</gene>
<dbReference type="InterPro" id="IPR001461">
    <property type="entry name" value="Aspartic_peptidase_A1"/>
</dbReference>